<dbReference type="PANTHER" id="PTHR10672:SF3">
    <property type="entry name" value="PROTEIN HU-LI TAI SHAO"/>
    <property type="match status" value="1"/>
</dbReference>
<evidence type="ECO:0000313" key="4">
    <source>
        <dbReference type="Proteomes" id="UP000007843"/>
    </source>
</evidence>
<evidence type="ECO:0000259" key="2">
    <source>
        <dbReference type="SMART" id="SM01007"/>
    </source>
</evidence>
<dbReference type="InterPro" id="IPR051017">
    <property type="entry name" value="Aldolase-II_Adducin_sf"/>
</dbReference>
<proteinExistence type="inferred from homology"/>
<dbReference type="SMART" id="SM01007">
    <property type="entry name" value="Aldolase_II"/>
    <property type="match status" value="1"/>
</dbReference>
<evidence type="ECO:0000256" key="1">
    <source>
        <dbReference type="ARBA" id="ARBA00037961"/>
    </source>
</evidence>
<dbReference type="HOGENOM" id="CLU_006033_0_0_6"/>
<dbReference type="NCBIfam" id="NF005451">
    <property type="entry name" value="PRK07044.1"/>
    <property type="match status" value="1"/>
</dbReference>
<dbReference type="KEGG" id="kox:KOX_00270"/>
<comment type="similarity">
    <text evidence="1">Belongs to the aldolase class II family.</text>
</comment>
<dbReference type="AlphaFoldDB" id="A0A0H3H2C9"/>
<name>A0A0H3H2C9_KLEM8</name>
<dbReference type="InterPro" id="IPR036409">
    <property type="entry name" value="Aldolase_II/adducin_N_sf"/>
</dbReference>
<dbReference type="InterPro" id="IPR001303">
    <property type="entry name" value="Aldolase_II/adducin_N"/>
</dbReference>
<feature type="domain" description="Class II aldolase/adducin N-terminal" evidence="2">
    <location>
        <begin position="9"/>
        <end position="189"/>
    </location>
</feature>
<dbReference type="Proteomes" id="UP000007843">
    <property type="component" value="Chromosome"/>
</dbReference>
<gene>
    <name evidence="3" type="ordered locus">KOX_00270</name>
</gene>
<dbReference type="GO" id="GO:0051015">
    <property type="term" value="F:actin filament binding"/>
    <property type="evidence" value="ECO:0007669"/>
    <property type="project" value="TreeGrafter"/>
</dbReference>
<dbReference type="GO" id="GO:0005856">
    <property type="term" value="C:cytoskeleton"/>
    <property type="evidence" value="ECO:0007669"/>
    <property type="project" value="TreeGrafter"/>
</dbReference>
<dbReference type="Gene3D" id="3.40.225.10">
    <property type="entry name" value="Class II aldolase/adducin N-terminal domain"/>
    <property type="match status" value="1"/>
</dbReference>
<dbReference type="RefSeq" id="WP_014226470.1">
    <property type="nucleotide sequence ID" value="NC_016612.1"/>
</dbReference>
<dbReference type="PANTHER" id="PTHR10672">
    <property type="entry name" value="ADDUCIN"/>
    <property type="match status" value="1"/>
</dbReference>
<dbReference type="EMBL" id="CP003218">
    <property type="protein sequence ID" value="AEX01801.1"/>
    <property type="molecule type" value="Genomic_DNA"/>
</dbReference>
<sequence>MVTERELRQQLAAAYRLAALFGWEDTLYTHFSVRLPGDGEPRFLINPFGMMFDEVTASNLIVVDMQGKVVEGSAPANSAGFTIHSAVHMAREDAHCVIHTHTLPGMAVAACADGLLQLNQISTEFYQRVGYHPYEGVAFDLDERVRIQRSLGENIAMILQSHGLLSVGRTVADAFYIMYYLNRACEIQMAAAQLAPLGPIHTIPEPLSRHACEQLMGVEHERQLVWQAWLRRLDRLDTSYKS</sequence>
<dbReference type="SUPFAM" id="SSF53639">
    <property type="entry name" value="AraD/HMP-PK domain-like"/>
    <property type="match status" value="1"/>
</dbReference>
<organism evidence="3 4">
    <name type="scientific">Klebsiella michiganensis (strain ATCC 8724 / DSM 4798 / JCM 20051 / NBRC 3318 / NRRL B-199 / KCTC 1686 / BUCSAV 143 / CCM 1901)</name>
    <dbReference type="NCBI Taxonomy" id="1006551"/>
    <lineage>
        <taxon>Bacteria</taxon>
        <taxon>Pseudomonadati</taxon>
        <taxon>Pseudomonadota</taxon>
        <taxon>Gammaproteobacteria</taxon>
        <taxon>Enterobacterales</taxon>
        <taxon>Enterobacteriaceae</taxon>
        <taxon>Klebsiella/Raoultella group</taxon>
        <taxon>Klebsiella</taxon>
    </lineage>
</organism>
<reference evidence="3 4" key="1">
    <citation type="journal article" date="2012" name="J. Bacteriol.">
        <title>Complete genome sequence of Klebsiella oxytoca KCTC 1686, used in production of 2,3-butanediol.</title>
        <authorList>
            <person name="Shin S.H."/>
            <person name="Kim S."/>
            <person name="Kim J.Y."/>
            <person name="Lee S."/>
            <person name="Um Y."/>
            <person name="Oh M.K."/>
            <person name="Kim Y.R."/>
            <person name="Lee J."/>
            <person name="Yang K.S."/>
        </authorList>
    </citation>
    <scope>NUCLEOTIDE SEQUENCE [LARGE SCALE GENOMIC DNA]</scope>
    <source>
        <strain evidence="4">ATCC 8724 / DSM 4798 / JCM 20051 / NBRC 3318 / NRRL B-199 / KCTC 1686</strain>
    </source>
</reference>
<accession>A0A0H3H2C9</accession>
<dbReference type="GO" id="GO:0005996">
    <property type="term" value="P:monosaccharide metabolic process"/>
    <property type="evidence" value="ECO:0007669"/>
    <property type="project" value="UniProtKB-ARBA"/>
</dbReference>
<dbReference type="PATRIC" id="fig|1006551.4.peg.49"/>
<protein>
    <submittedName>
        <fullName evidence="3">Class II aldolase/adducin family protein</fullName>
    </submittedName>
</protein>
<dbReference type="Pfam" id="PF00596">
    <property type="entry name" value="Aldolase_II"/>
    <property type="match status" value="1"/>
</dbReference>
<evidence type="ECO:0000313" key="3">
    <source>
        <dbReference type="EMBL" id="AEX01801.1"/>
    </source>
</evidence>